<dbReference type="EMBL" id="JOJR01000576">
    <property type="protein sequence ID" value="RCN36219.1"/>
    <property type="molecule type" value="Genomic_DNA"/>
</dbReference>
<dbReference type="AlphaFoldDB" id="A0A368FYY4"/>
<evidence type="ECO:0000313" key="1">
    <source>
        <dbReference type="EMBL" id="RCN36219.1"/>
    </source>
</evidence>
<keyword evidence="2" id="KW-1185">Reference proteome</keyword>
<reference evidence="1 2" key="1">
    <citation type="submission" date="2014-10" db="EMBL/GenBank/DDBJ databases">
        <title>Draft genome of the hookworm Ancylostoma caninum.</title>
        <authorList>
            <person name="Mitreva M."/>
        </authorList>
    </citation>
    <scope>NUCLEOTIDE SEQUENCE [LARGE SCALE GENOMIC DNA]</scope>
    <source>
        <strain evidence="1 2">Baltimore</strain>
    </source>
</reference>
<name>A0A368FYY4_ANCCA</name>
<dbReference type="Proteomes" id="UP000252519">
    <property type="component" value="Unassembled WGS sequence"/>
</dbReference>
<comment type="caution">
    <text evidence="1">The sequence shown here is derived from an EMBL/GenBank/DDBJ whole genome shotgun (WGS) entry which is preliminary data.</text>
</comment>
<feature type="non-terminal residue" evidence="1">
    <location>
        <position position="87"/>
    </location>
</feature>
<sequence length="87" mass="9873">MVLQVGRSLWLWNSHYAGVRKGRASNSQWAAVHSNLWVHWNSRHCDPAHESWQISGAIDPEGEEDLLEVQGTRTPPSSFCPLLLVRL</sequence>
<organism evidence="1 2">
    <name type="scientific">Ancylostoma caninum</name>
    <name type="common">Dog hookworm</name>
    <dbReference type="NCBI Taxonomy" id="29170"/>
    <lineage>
        <taxon>Eukaryota</taxon>
        <taxon>Metazoa</taxon>
        <taxon>Ecdysozoa</taxon>
        <taxon>Nematoda</taxon>
        <taxon>Chromadorea</taxon>
        <taxon>Rhabditida</taxon>
        <taxon>Rhabditina</taxon>
        <taxon>Rhabditomorpha</taxon>
        <taxon>Strongyloidea</taxon>
        <taxon>Ancylostomatidae</taxon>
        <taxon>Ancylostomatinae</taxon>
        <taxon>Ancylostoma</taxon>
    </lineage>
</organism>
<accession>A0A368FYY4</accession>
<evidence type="ECO:0000313" key="2">
    <source>
        <dbReference type="Proteomes" id="UP000252519"/>
    </source>
</evidence>
<proteinExistence type="predicted"/>
<protein>
    <submittedName>
        <fullName evidence="1">Uncharacterized protein</fullName>
    </submittedName>
</protein>
<gene>
    <name evidence="1" type="ORF">ANCCAN_17905</name>
</gene>